<dbReference type="OrthoDB" id="10261632at2759"/>
<evidence type="ECO:0000256" key="1">
    <source>
        <dbReference type="ARBA" id="ARBA00004150"/>
    </source>
</evidence>
<evidence type="ECO:0000313" key="11">
    <source>
        <dbReference type="Proteomes" id="UP000193560"/>
    </source>
</evidence>
<keyword evidence="6" id="KW-0472">Membrane</keyword>
<feature type="compositionally biased region" description="Low complexity" evidence="7">
    <location>
        <begin position="746"/>
        <end position="763"/>
    </location>
</feature>
<dbReference type="InterPro" id="IPR038260">
    <property type="entry name" value="Vps53_C_sf"/>
</dbReference>
<evidence type="ECO:0000256" key="6">
    <source>
        <dbReference type="ARBA" id="ARBA00023136"/>
    </source>
</evidence>
<evidence type="ECO:0000259" key="8">
    <source>
        <dbReference type="Pfam" id="PF04100"/>
    </source>
</evidence>
<name>A0A1X2I9E2_9FUNG</name>
<reference evidence="10 11" key="1">
    <citation type="submission" date="2016-07" db="EMBL/GenBank/DDBJ databases">
        <title>Pervasive Adenine N6-methylation of Active Genes in Fungi.</title>
        <authorList>
            <consortium name="DOE Joint Genome Institute"/>
            <person name="Mondo S.J."/>
            <person name="Dannebaum R.O."/>
            <person name="Kuo R.C."/>
            <person name="Labutti K."/>
            <person name="Haridas S."/>
            <person name="Kuo A."/>
            <person name="Salamov A."/>
            <person name="Ahrendt S.R."/>
            <person name="Lipzen A."/>
            <person name="Sullivan W."/>
            <person name="Andreopoulos W.B."/>
            <person name="Clum A."/>
            <person name="Lindquist E."/>
            <person name="Daum C."/>
            <person name="Ramamoorthy G.K."/>
            <person name="Gryganskyi A."/>
            <person name="Culley D."/>
            <person name="Magnuson J.K."/>
            <person name="James T.Y."/>
            <person name="O'Malley M.A."/>
            <person name="Stajich J.E."/>
            <person name="Spatafora J.W."/>
            <person name="Visel A."/>
            <person name="Grigoriev I.V."/>
        </authorList>
    </citation>
    <scope>NUCLEOTIDE SEQUENCE [LARGE SCALE GENOMIC DNA]</scope>
    <source>
        <strain evidence="10 11">NRRL 1336</strain>
    </source>
</reference>
<dbReference type="PANTHER" id="PTHR12820">
    <property type="entry name" value="VACUOLAR SORTING PROTEIN 53"/>
    <property type="match status" value="1"/>
</dbReference>
<sequence length="857" mass="97051">MNGQVPSSKATISEDNVKISPSLENKALNILNVKSPLDSPDFNPTDYINRLFPNKQSLSSIDTVLDKIERKRMDMAKETERLTTAQTLMGKQGTEEELGKAKNAIKDLFQKVQDIKIKAAQSESMVQHITQDVKSLDHAKRHLTHSVTVLKRLQMLVTAVDQLETMSRNKQYKESAQLLQAVIQLMQHFKSYKSVPQISALSNRINYLQKELGKAVFHEFELGFNSEGALRGQPWLLNDACLVASVLGETTKDKIIEHYVDLQLLGYRQIFLVSEEVSQLDNIGRRYAFLKRVLKTCDEDHRDIFPSDWYVSGRVSEKFCDYTRSDLEKVLASTQPDVKELLKALQLTIEFEAQLNRRFEKNYKEIDGKQYNMFHFEKSISRSFQPYLWIYIEAMDRTLSDMINSYVQSDKTVDDDGNTTVLPSSTDLFYFYRETLTQCARFSTGGAFWDLCQLFARHLLSYCDKVLMKGIAQGEKHSFTEEHLHMVVLALNTADYCYITTSQLGEKLNNQIDKEYKDKLNLQHVNDAFMTTVSCCIDAIVRGLLSAFESQFQHMIRLPWGTMDTVGDQSDYVTQIQEQATRYITLVGRTIANKRYFRTFSDRLADTFMTKYTVNIFKCKQISEIGAEQLLLDTHSIKTLLLDIPTMGSDAHVTTPISYGKLVNRGISKVEMILKTVMAPTEPMAGYVENYLFLVADKNLSNFTRLLDLKGLKKPDQTSLIDVFQRKAADQTQLTNNPNLLPMMDSSSTPSTSSSSPASLTSSNKNSGLGTSGLPNNITTSLSSMATNAASNFNTTHSPLSPFGRQSGNTSSSLTPSSPTPEGQTKTGRLNENFRKLVMTGMAFRKDLQERRDQYKD</sequence>
<feature type="compositionally biased region" description="Polar residues" evidence="7">
    <location>
        <begin position="793"/>
        <end position="809"/>
    </location>
</feature>
<dbReference type="GO" id="GO:0000938">
    <property type="term" value="C:GARP complex"/>
    <property type="evidence" value="ECO:0007669"/>
    <property type="project" value="InterPro"/>
</dbReference>
<dbReference type="Pfam" id="PF04100">
    <property type="entry name" value="Vps53_N"/>
    <property type="match status" value="1"/>
</dbReference>
<dbReference type="STRING" id="90262.A0A1X2I9E2"/>
<feature type="compositionally biased region" description="Low complexity" evidence="7">
    <location>
        <begin position="810"/>
        <end position="821"/>
    </location>
</feature>
<feature type="compositionally biased region" description="Polar residues" evidence="7">
    <location>
        <begin position="764"/>
        <end position="780"/>
    </location>
</feature>
<feature type="domain" description="Vps53 C-terminal" evidence="9">
    <location>
        <begin position="628"/>
        <end position="712"/>
    </location>
</feature>
<feature type="region of interest" description="Disordered" evidence="7">
    <location>
        <begin position="793"/>
        <end position="832"/>
    </location>
</feature>
<dbReference type="InterPro" id="IPR031745">
    <property type="entry name" value="Vps53_C"/>
</dbReference>
<comment type="similarity">
    <text evidence="3">Belongs to the VPS53 family.</text>
</comment>
<keyword evidence="5" id="KW-0333">Golgi apparatus</keyword>
<feature type="region of interest" description="Disordered" evidence="7">
    <location>
        <begin position="732"/>
        <end position="780"/>
    </location>
</feature>
<evidence type="ECO:0000256" key="3">
    <source>
        <dbReference type="ARBA" id="ARBA00008628"/>
    </source>
</evidence>
<dbReference type="Proteomes" id="UP000193560">
    <property type="component" value="Unassembled WGS sequence"/>
</dbReference>
<proteinExistence type="inferred from homology"/>
<feature type="domain" description="Vps53 N-terminal" evidence="8">
    <location>
        <begin position="40"/>
        <end position="410"/>
    </location>
</feature>
<dbReference type="Pfam" id="PF16854">
    <property type="entry name" value="VPS53_C"/>
    <property type="match status" value="1"/>
</dbReference>
<evidence type="ECO:0000256" key="4">
    <source>
        <dbReference type="ARBA" id="ARBA00022753"/>
    </source>
</evidence>
<protein>
    <submittedName>
        <fullName evidence="10">Vacuolar protein sorting 53-like protein</fullName>
    </submittedName>
</protein>
<gene>
    <name evidence="10" type="ORF">BCR42DRAFT_420274</name>
</gene>
<comment type="subcellular location">
    <subcellularLocation>
        <location evidence="2">Endosome membrane</location>
        <topology evidence="2">Peripheral membrane protein</topology>
    </subcellularLocation>
    <subcellularLocation>
        <location evidence="1">Golgi apparatus</location>
        <location evidence="1">trans-Golgi network membrane</location>
        <topology evidence="1">Peripheral membrane protein</topology>
    </subcellularLocation>
</comment>
<dbReference type="InterPro" id="IPR007234">
    <property type="entry name" value="Vps53_N"/>
</dbReference>
<evidence type="ECO:0000313" key="10">
    <source>
        <dbReference type="EMBL" id="ORZ12238.1"/>
    </source>
</evidence>
<dbReference type="InterPro" id="IPR039766">
    <property type="entry name" value="Vps53"/>
</dbReference>
<dbReference type="Gene3D" id="1.10.357.110">
    <property type="entry name" value="Vacuolar protein sorting-associated protein 53, C-terminus"/>
    <property type="match status" value="1"/>
</dbReference>
<organism evidence="10 11">
    <name type="scientific">Absidia repens</name>
    <dbReference type="NCBI Taxonomy" id="90262"/>
    <lineage>
        <taxon>Eukaryota</taxon>
        <taxon>Fungi</taxon>
        <taxon>Fungi incertae sedis</taxon>
        <taxon>Mucoromycota</taxon>
        <taxon>Mucoromycotina</taxon>
        <taxon>Mucoromycetes</taxon>
        <taxon>Mucorales</taxon>
        <taxon>Cunninghamellaceae</taxon>
        <taxon>Absidia</taxon>
    </lineage>
</organism>
<accession>A0A1X2I9E2</accession>
<evidence type="ECO:0000259" key="9">
    <source>
        <dbReference type="Pfam" id="PF16854"/>
    </source>
</evidence>
<evidence type="ECO:0000256" key="5">
    <source>
        <dbReference type="ARBA" id="ARBA00023034"/>
    </source>
</evidence>
<keyword evidence="11" id="KW-1185">Reference proteome</keyword>
<dbReference type="PANTHER" id="PTHR12820:SF0">
    <property type="entry name" value="VACUOLAR PROTEIN SORTING-ASSOCIATED PROTEIN 53 HOMOLOG"/>
    <property type="match status" value="1"/>
</dbReference>
<dbReference type="EMBL" id="MCGE01000019">
    <property type="protein sequence ID" value="ORZ12238.1"/>
    <property type="molecule type" value="Genomic_DNA"/>
</dbReference>
<evidence type="ECO:0000256" key="7">
    <source>
        <dbReference type="SAM" id="MobiDB-lite"/>
    </source>
</evidence>
<dbReference type="GO" id="GO:0042147">
    <property type="term" value="P:retrograde transport, endosome to Golgi"/>
    <property type="evidence" value="ECO:0007669"/>
    <property type="project" value="InterPro"/>
</dbReference>
<comment type="caution">
    <text evidence="10">The sequence shown here is derived from an EMBL/GenBank/DDBJ whole genome shotgun (WGS) entry which is preliminary data.</text>
</comment>
<dbReference type="GO" id="GO:0005829">
    <property type="term" value="C:cytosol"/>
    <property type="evidence" value="ECO:0007669"/>
    <property type="project" value="GOC"/>
</dbReference>
<keyword evidence="4" id="KW-0967">Endosome</keyword>
<dbReference type="GO" id="GO:0010008">
    <property type="term" value="C:endosome membrane"/>
    <property type="evidence" value="ECO:0007669"/>
    <property type="project" value="UniProtKB-SubCell"/>
</dbReference>
<evidence type="ECO:0000256" key="2">
    <source>
        <dbReference type="ARBA" id="ARBA00004481"/>
    </source>
</evidence>
<dbReference type="AlphaFoldDB" id="A0A1X2I9E2"/>